<feature type="transmembrane region" description="Helical" evidence="1">
    <location>
        <begin position="79"/>
        <end position="96"/>
    </location>
</feature>
<reference evidence="3" key="1">
    <citation type="journal article" date="2019" name="Int. J. Syst. Evol. Microbiol.">
        <title>The Global Catalogue of Microorganisms (GCM) 10K type strain sequencing project: providing services to taxonomists for standard genome sequencing and annotation.</title>
        <authorList>
            <consortium name="The Broad Institute Genomics Platform"/>
            <consortium name="The Broad Institute Genome Sequencing Center for Infectious Disease"/>
            <person name="Wu L."/>
            <person name="Ma J."/>
        </authorList>
    </citation>
    <scope>NUCLEOTIDE SEQUENCE [LARGE SCALE GENOMIC DNA]</scope>
    <source>
        <strain evidence="3">CGMCC 1.19032</strain>
    </source>
</reference>
<proteinExistence type="predicted"/>
<name>A0ABV9MQW1_9ENTE</name>
<sequence length="201" mass="23296">MLDKVMKGIHVFVIFFFSSILWLIGTLLGFIIVGFVPSTNGVLMIFEQESLFEDYSYKSIFKSYLKGVKQTFTLYRWKLLIPSFVFLILSIDFLIIRQNNLAQSLFQWPLIFLMAYLALVTISFLVQEKITDSKVQKNVKLALFVPLIAPASFFMSVLLFLSFFILSLRYSLFAMIAIGAFFYVVRLILLRSFKKKGLIKN</sequence>
<dbReference type="InterPro" id="IPR006938">
    <property type="entry name" value="DUF624"/>
</dbReference>
<keyword evidence="1" id="KW-0472">Membrane</keyword>
<organism evidence="2 3">
    <name type="scientific">Enterococcus lemanii</name>
    <dbReference type="NCBI Taxonomy" id="1159752"/>
    <lineage>
        <taxon>Bacteria</taxon>
        <taxon>Bacillati</taxon>
        <taxon>Bacillota</taxon>
        <taxon>Bacilli</taxon>
        <taxon>Lactobacillales</taxon>
        <taxon>Enterococcaceae</taxon>
        <taxon>Enterococcus</taxon>
    </lineage>
</organism>
<protein>
    <submittedName>
        <fullName evidence="2">DUF624 domain-containing protein</fullName>
    </submittedName>
</protein>
<feature type="transmembrane region" description="Helical" evidence="1">
    <location>
        <begin position="12"/>
        <end position="36"/>
    </location>
</feature>
<evidence type="ECO:0000313" key="3">
    <source>
        <dbReference type="Proteomes" id="UP001595969"/>
    </source>
</evidence>
<feature type="transmembrane region" description="Helical" evidence="1">
    <location>
        <begin position="139"/>
        <end position="166"/>
    </location>
</feature>
<keyword evidence="3" id="KW-1185">Reference proteome</keyword>
<dbReference type="EMBL" id="JBHSGS010000007">
    <property type="protein sequence ID" value="MFC4718351.1"/>
    <property type="molecule type" value="Genomic_DNA"/>
</dbReference>
<keyword evidence="1" id="KW-0812">Transmembrane</keyword>
<dbReference type="Proteomes" id="UP001595969">
    <property type="component" value="Unassembled WGS sequence"/>
</dbReference>
<feature type="transmembrane region" description="Helical" evidence="1">
    <location>
        <begin position="108"/>
        <end position="127"/>
    </location>
</feature>
<comment type="caution">
    <text evidence="2">The sequence shown here is derived from an EMBL/GenBank/DDBJ whole genome shotgun (WGS) entry which is preliminary data.</text>
</comment>
<dbReference type="Pfam" id="PF04854">
    <property type="entry name" value="DUF624"/>
    <property type="match status" value="1"/>
</dbReference>
<evidence type="ECO:0000313" key="2">
    <source>
        <dbReference type="EMBL" id="MFC4718351.1"/>
    </source>
</evidence>
<keyword evidence="1" id="KW-1133">Transmembrane helix</keyword>
<feature type="transmembrane region" description="Helical" evidence="1">
    <location>
        <begin position="172"/>
        <end position="190"/>
    </location>
</feature>
<dbReference type="RefSeq" id="WP_204653789.1">
    <property type="nucleotide sequence ID" value="NZ_JAFBFD010000013.1"/>
</dbReference>
<gene>
    <name evidence="2" type="ORF">ACFO5I_01135</name>
</gene>
<accession>A0ABV9MQW1</accession>
<evidence type="ECO:0000256" key="1">
    <source>
        <dbReference type="SAM" id="Phobius"/>
    </source>
</evidence>